<keyword evidence="3" id="KW-1185">Reference proteome</keyword>
<dbReference type="AlphaFoldDB" id="A0A1H3G234"/>
<dbReference type="OrthoDB" id="7351979at2"/>
<reference evidence="2 3" key="1">
    <citation type="submission" date="2016-10" db="EMBL/GenBank/DDBJ databases">
        <authorList>
            <person name="de Groot N.N."/>
        </authorList>
    </citation>
    <scope>NUCLEOTIDE SEQUENCE [LARGE SCALE GENOMIC DNA]</scope>
    <source>
        <strain evidence="2 3">DSM 26880</strain>
    </source>
</reference>
<dbReference type="InterPro" id="IPR045632">
    <property type="entry name" value="DUF6314"/>
</dbReference>
<dbReference type="Proteomes" id="UP000199286">
    <property type="component" value="Unassembled WGS sequence"/>
</dbReference>
<name>A0A1H3G234_9RHOB</name>
<evidence type="ECO:0000313" key="3">
    <source>
        <dbReference type="Proteomes" id="UP000199286"/>
    </source>
</evidence>
<evidence type="ECO:0000259" key="1">
    <source>
        <dbReference type="Pfam" id="PF19834"/>
    </source>
</evidence>
<sequence length="138" mass="15781">MSDTGQGRRLADFIGSWRLERQIRHGDGSVARFDGRAEWRAEGGGALCLETGTLTLPDGVAVQAERRYLWDEALQVRFQDGRFFHAVPPLGGRVAHDCPPDRYEATYDFAEWPRWRCTWRVRGPRKDYAMHGLYAPEG</sequence>
<dbReference type="EMBL" id="FNPF01000002">
    <property type="protein sequence ID" value="SDX97392.1"/>
    <property type="molecule type" value="Genomic_DNA"/>
</dbReference>
<evidence type="ECO:0000313" key="2">
    <source>
        <dbReference type="EMBL" id="SDX97392.1"/>
    </source>
</evidence>
<proteinExistence type="predicted"/>
<feature type="domain" description="DUF6314" evidence="1">
    <location>
        <begin position="13"/>
        <end position="135"/>
    </location>
</feature>
<accession>A0A1H3G234</accession>
<dbReference type="STRING" id="321339.SAMN05444340_102115"/>
<protein>
    <recommendedName>
        <fullName evidence="1">DUF6314 domain-containing protein</fullName>
    </recommendedName>
</protein>
<gene>
    <name evidence="2" type="ORF">SAMN05444340_102115</name>
</gene>
<dbReference type="Pfam" id="PF19834">
    <property type="entry name" value="DUF6314"/>
    <property type="match status" value="1"/>
</dbReference>
<organism evidence="2 3">
    <name type="scientific">Citreimonas salinaria</name>
    <dbReference type="NCBI Taxonomy" id="321339"/>
    <lineage>
        <taxon>Bacteria</taxon>
        <taxon>Pseudomonadati</taxon>
        <taxon>Pseudomonadota</taxon>
        <taxon>Alphaproteobacteria</taxon>
        <taxon>Rhodobacterales</taxon>
        <taxon>Roseobacteraceae</taxon>
        <taxon>Citreimonas</taxon>
    </lineage>
</organism>
<dbReference type="RefSeq" id="WP_089879055.1">
    <property type="nucleotide sequence ID" value="NZ_FNPF01000002.1"/>
</dbReference>